<evidence type="ECO:0000256" key="1">
    <source>
        <dbReference type="SAM" id="Phobius"/>
    </source>
</evidence>
<dbReference type="GO" id="GO:0003677">
    <property type="term" value="F:DNA binding"/>
    <property type="evidence" value="ECO:0007669"/>
    <property type="project" value="InterPro"/>
</dbReference>
<keyword evidence="1" id="KW-1133">Transmembrane helix</keyword>
<organism evidence="3 4">
    <name type="scientific">candidate division WWE3 bacterium CG_4_10_14_0_2_um_filter_41_14</name>
    <dbReference type="NCBI Taxonomy" id="1975072"/>
    <lineage>
        <taxon>Bacteria</taxon>
        <taxon>Katanobacteria</taxon>
    </lineage>
</organism>
<dbReference type="GO" id="GO:0004803">
    <property type="term" value="F:transposase activity"/>
    <property type="evidence" value="ECO:0007669"/>
    <property type="project" value="InterPro"/>
</dbReference>
<keyword evidence="1" id="KW-0812">Transmembrane</keyword>
<dbReference type="EMBL" id="PFNL01000112">
    <property type="protein sequence ID" value="PIZ46111.1"/>
    <property type="molecule type" value="Genomic_DNA"/>
</dbReference>
<accession>A0A2M7TID3</accession>
<keyword evidence="1" id="KW-0472">Membrane</keyword>
<proteinExistence type="predicted"/>
<name>A0A2M7TID3_UNCKA</name>
<dbReference type="Pfam" id="PF01609">
    <property type="entry name" value="DDE_Tnp_1"/>
    <property type="match status" value="1"/>
</dbReference>
<dbReference type="Proteomes" id="UP000228920">
    <property type="component" value="Unassembled WGS sequence"/>
</dbReference>
<reference evidence="4" key="1">
    <citation type="submission" date="2017-09" db="EMBL/GenBank/DDBJ databases">
        <title>Depth-based differentiation of microbial function through sediment-hosted aquifers and enrichment of novel symbionts in the deep terrestrial subsurface.</title>
        <authorList>
            <person name="Probst A.J."/>
            <person name="Ladd B."/>
            <person name="Jarett J.K."/>
            <person name="Geller-Mcgrath D.E."/>
            <person name="Sieber C.M.K."/>
            <person name="Emerson J.B."/>
            <person name="Anantharaman K."/>
            <person name="Thomas B.C."/>
            <person name="Malmstrom R."/>
            <person name="Stieglmeier M."/>
            <person name="Klingl A."/>
            <person name="Woyke T."/>
            <person name="Ryan C.M."/>
            <person name="Banfield J.F."/>
        </authorList>
    </citation>
    <scope>NUCLEOTIDE SEQUENCE [LARGE SCALE GENOMIC DNA]</scope>
</reference>
<evidence type="ECO:0000313" key="3">
    <source>
        <dbReference type="EMBL" id="PIZ46111.1"/>
    </source>
</evidence>
<dbReference type="InterPro" id="IPR002559">
    <property type="entry name" value="Transposase_11"/>
</dbReference>
<feature type="transmembrane region" description="Helical" evidence="1">
    <location>
        <begin position="150"/>
        <end position="169"/>
    </location>
</feature>
<sequence length="171" mass="19987">MVDISECAVDTSSISSFRFASCVGWDGKHRKIATKISLITDKKGLPVDVAFGKGSAHDLAFLPAHFGKLHLTRIRTFNADKGYTSIQLRRYLRTKGVFINMGIRKGDYQKKRGPRFRFDEEKYKVRFEIERTFSWLKSFRAIRIRRNRRLSMFKAFIFLALIIVLLRNIEF</sequence>
<gene>
    <name evidence="3" type="ORF">COY32_04110</name>
</gene>
<feature type="domain" description="Transposase IS4-like" evidence="2">
    <location>
        <begin position="20"/>
        <end position="165"/>
    </location>
</feature>
<dbReference type="AlphaFoldDB" id="A0A2M7TID3"/>
<dbReference type="PANTHER" id="PTHR30007">
    <property type="entry name" value="PHP DOMAIN PROTEIN"/>
    <property type="match status" value="1"/>
</dbReference>
<evidence type="ECO:0000259" key="2">
    <source>
        <dbReference type="Pfam" id="PF01609"/>
    </source>
</evidence>
<evidence type="ECO:0000313" key="4">
    <source>
        <dbReference type="Proteomes" id="UP000228920"/>
    </source>
</evidence>
<protein>
    <recommendedName>
        <fullName evidence="2">Transposase IS4-like domain-containing protein</fullName>
    </recommendedName>
</protein>
<dbReference type="GO" id="GO:0006313">
    <property type="term" value="P:DNA transposition"/>
    <property type="evidence" value="ECO:0007669"/>
    <property type="project" value="InterPro"/>
</dbReference>
<comment type="caution">
    <text evidence="3">The sequence shown here is derived from an EMBL/GenBank/DDBJ whole genome shotgun (WGS) entry which is preliminary data.</text>
</comment>